<evidence type="ECO:0000313" key="3">
    <source>
        <dbReference type="Proteomes" id="UP000324800"/>
    </source>
</evidence>
<proteinExistence type="predicted"/>
<name>A0A5J4REJ3_9EUKA</name>
<comment type="caution">
    <text evidence="2">The sequence shown here is derived from an EMBL/GenBank/DDBJ whole genome shotgun (WGS) entry which is preliminary data.</text>
</comment>
<feature type="non-terminal residue" evidence="2">
    <location>
        <position position="1"/>
    </location>
</feature>
<protein>
    <submittedName>
        <fullName evidence="2">Uncharacterized protein</fullName>
    </submittedName>
</protein>
<sequence length="67" mass="7831">IAQKLKDKDKDKDIVQKEQKDEVGQQKSVEKDAYIFFEPEGSPLLEVLIALYRDPGRYICYLDPKED</sequence>
<evidence type="ECO:0000313" key="2">
    <source>
        <dbReference type="EMBL" id="KAA6332526.1"/>
    </source>
</evidence>
<dbReference type="EMBL" id="SNRW01042391">
    <property type="protein sequence ID" value="KAA6332526.1"/>
    <property type="molecule type" value="Genomic_DNA"/>
</dbReference>
<feature type="region of interest" description="Disordered" evidence="1">
    <location>
        <begin position="1"/>
        <end position="23"/>
    </location>
</feature>
<accession>A0A5J4REJ3</accession>
<reference evidence="2 3" key="1">
    <citation type="submission" date="2019-03" db="EMBL/GenBank/DDBJ databases">
        <title>Single cell metagenomics reveals metabolic interactions within the superorganism composed of flagellate Streblomastix strix and complex community of Bacteroidetes bacteria on its surface.</title>
        <authorList>
            <person name="Treitli S.C."/>
            <person name="Kolisko M."/>
            <person name="Husnik F."/>
            <person name="Keeling P."/>
            <person name="Hampl V."/>
        </authorList>
    </citation>
    <scope>NUCLEOTIDE SEQUENCE [LARGE SCALE GENOMIC DNA]</scope>
    <source>
        <strain evidence="2">ST1C</strain>
    </source>
</reference>
<evidence type="ECO:0000256" key="1">
    <source>
        <dbReference type="SAM" id="MobiDB-lite"/>
    </source>
</evidence>
<dbReference type="Proteomes" id="UP000324800">
    <property type="component" value="Unassembled WGS sequence"/>
</dbReference>
<gene>
    <name evidence="2" type="ORF">EZS28_053266</name>
</gene>
<organism evidence="2 3">
    <name type="scientific">Streblomastix strix</name>
    <dbReference type="NCBI Taxonomy" id="222440"/>
    <lineage>
        <taxon>Eukaryota</taxon>
        <taxon>Metamonada</taxon>
        <taxon>Preaxostyla</taxon>
        <taxon>Oxymonadida</taxon>
        <taxon>Streblomastigidae</taxon>
        <taxon>Streblomastix</taxon>
    </lineage>
</organism>
<dbReference type="AlphaFoldDB" id="A0A5J4REJ3"/>